<dbReference type="AlphaFoldDB" id="A0A2K8SCJ1"/>
<keyword evidence="3" id="KW-1185">Reference proteome</keyword>
<dbReference type="Proteomes" id="UP000231823">
    <property type="component" value="Chromosome"/>
</dbReference>
<reference evidence="2 3" key="1">
    <citation type="submission" date="2017-12" db="EMBL/GenBank/DDBJ databases">
        <title>Complete genome sequence of Spiroplasma floricola 23-6 (ATCC 29989).</title>
        <authorList>
            <person name="Tsai Y.-M."/>
            <person name="Wu P.-S."/>
            <person name="Lo W.-S."/>
            <person name="Kuo C.-H."/>
        </authorList>
    </citation>
    <scope>NUCLEOTIDE SEQUENCE [LARGE SCALE GENOMIC DNA]</scope>
    <source>
        <strain evidence="2 3">23-6</strain>
    </source>
</reference>
<feature type="transmembrane region" description="Helical" evidence="1">
    <location>
        <begin position="76"/>
        <end position="97"/>
    </location>
</feature>
<accession>A0A2K8SCJ1</accession>
<dbReference type="KEGG" id="sfz:SFLOR_v1c01020"/>
<keyword evidence="1" id="KW-1133">Transmembrane helix</keyword>
<dbReference type="RefSeq" id="WP_100916156.1">
    <property type="nucleotide sequence ID" value="NZ_CP025057.1"/>
</dbReference>
<name>A0A2K8SCJ1_9MOLU</name>
<protein>
    <submittedName>
        <fullName evidence="2">ABC transporter permease</fullName>
    </submittedName>
</protein>
<gene>
    <name evidence="2" type="ORF">SFLOR_v1c01020</name>
</gene>
<feature type="transmembrane region" description="Helical" evidence="1">
    <location>
        <begin position="657"/>
        <end position="681"/>
    </location>
</feature>
<feature type="transmembrane region" description="Helical" evidence="1">
    <location>
        <begin position="37"/>
        <end position="56"/>
    </location>
</feature>
<organism evidence="2 3">
    <name type="scientific">Spiroplasma floricola 23-6</name>
    <dbReference type="NCBI Taxonomy" id="1336749"/>
    <lineage>
        <taxon>Bacteria</taxon>
        <taxon>Bacillati</taxon>
        <taxon>Mycoplasmatota</taxon>
        <taxon>Mollicutes</taxon>
        <taxon>Entomoplasmatales</taxon>
        <taxon>Spiroplasmataceae</taxon>
        <taxon>Spiroplasma</taxon>
    </lineage>
</organism>
<evidence type="ECO:0000256" key="1">
    <source>
        <dbReference type="SAM" id="Phobius"/>
    </source>
</evidence>
<evidence type="ECO:0000313" key="2">
    <source>
        <dbReference type="EMBL" id="AUB31163.1"/>
    </source>
</evidence>
<keyword evidence="1" id="KW-0812">Transmembrane</keyword>
<proteinExistence type="predicted"/>
<sequence length="687" mass="79440">MEKLIKENKIKKENKSKEFKNFSLLYLINLKLSLKNVGSIISGIIFSLITIIFFIIEYTKVIEASSLSSYGVYKYLTFLLGGMALIFHILLNSLYLFKKQVKDGISSIELRAGYKTWKSYLIRVLIIFTVATIYITSTLVIALILNFSSLSNTAFFFNLHYSQVFFFYFLAYFSTIVLVTIMVLFKTSLATAFGMLFMVVLTMAPMFASFKYMLGYSVTENYKTNIKMIGAQDFYKTTKSNQEWFNDNDGSDNSKSLKGINSYLKEVLDPLKVYEKTGNENEGKYNQKIIPEEMLPSWNLKKYIKKNEFISGGLYDYEKAISIIMKNMAFGQVYYNYDVFKSESSGDSKKLTNNYLLETTPIWNLLKDINKTVLDNQNNIKNTNQDLIPSIFVKNLDWTGKTIDTVDMNIDSFSKEMSSLLPQYSIVFDFINDYYNKYKTAIIAESKNNSGSFNSSTAIYHGIMDTPLAYEYNKQNKNKIQFYSWKKFYESRNQSSNNYGDDDFCYLTLNNSREPKNVCDTTSKNIKSNDEMAEVYKKFPELTIINQLIINLWRDSMEFSIGDSIEDGLYSYHESTIKSNTLKTDLFRHFAAMSTGLFSPVLLNDSYNTQSSIFYQGQFLNISNIFDFENYSSENKSAKSPMAPVYEKVQIKKRVVFMIPLAYAMYFILITPLAYVGYIFFNKKAKL</sequence>
<keyword evidence="1" id="KW-0472">Membrane</keyword>
<dbReference type="OrthoDB" id="387892at2"/>
<feature type="transmembrane region" description="Helical" evidence="1">
    <location>
        <begin position="120"/>
        <end position="145"/>
    </location>
</feature>
<feature type="transmembrane region" description="Helical" evidence="1">
    <location>
        <begin position="192"/>
        <end position="214"/>
    </location>
</feature>
<feature type="transmembrane region" description="Helical" evidence="1">
    <location>
        <begin position="165"/>
        <end position="185"/>
    </location>
</feature>
<evidence type="ECO:0000313" key="3">
    <source>
        <dbReference type="Proteomes" id="UP000231823"/>
    </source>
</evidence>
<dbReference type="EMBL" id="CP025057">
    <property type="protein sequence ID" value="AUB31163.1"/>
    <property type="molecule type" value="Genomic_DNA"/>
</dbReference>